<reference evidence="5 6" key="1">
    <citation type="journal article" date="2012" name="BMC Genomics">
        <title>Comparative genomic analysis and phylogenetic position of Theileria equi.</title>
        <authorList>
            <person name="Kappmeyer L.S."/>
            <person name="Thiagarajan M."/>
            <person name="Herndon D.R."/>
            <person name="Ramsay J.D."/>
            <person name="Caler E."/>
            <person name="Djikeng A."/>
            <person name="Gillespie J.J."/>
            <person name="Lau A.O."/>
            <person name="Roalson E.H."/>
            <person name="Silva J.C."/>
            <person name="Silva M.G."/>
            <person name="Suarez C.E."/>
            <person name="Ueti M.W."/>
            <person name="Nene V.M."/>
            <person name="Mealey R.H."/>
            <person name="Knowles D.P."/>
            <person name="Brayton K.A."/>
        </authorList>
    </citation>
    <scope>NUCLEOTIDE SEQUENCE [LARGE SCALE GENOMIC DNA]</scope>
    <source>
        <strain evidence="5 6">WA</strain>
    </source>
</reference>
<dbReference type="SUPFAM" id="SSF55637">
    <property type="entry name" value="Cell cycle regulatory proteins"/>
    <property type="match status" value="1"/>
</dbReference>
<dbReference type="VEuPathDB" id="PiroplasmaDB:BEWA_044320"/>
<evidence type="ECO:0000256" key="4">
    <source>
        <dbReference type="RuleBase" id="RU311113"/>
    </source>
</evidence>
<dbReference type="SMART" id="SM01084">
    <property type="entry name" value="CKS"/>
    <property type="match status" value="1"/>
</dbReference>
<dbReference type="PANTHER" id="PTHR23415">
    <property type="entry name" value="CYCLIN-DEPENDENT KINASES REGULATORY SUBUNIT/60S RIBOSOME SUBUNIT BIOGENESIS PROTEIN NIP7"/>
    <property type="match status" value="1"/>
</dbReference>
<name>L1LGI6_THEEQ</name>
<comment type="similarity">
    <text evidence="1 4">Belongs to the CKS family.</text>
</comment>
<evidence type="ECO:0000256" key="1">
    <source>
        <dbReference type="ARBA" id="ARBA00007782"/>
    </source>
</evidence>
<dbReference type="PRINTS" id="PR00296">
    <property type="entry name" value="CYCLINKINASE"/>
</dbReference>
<dbReference type="AlphaFoldDB" id="L1LGI6"/>
<gene>
    <name evidence="5" type="ORF">BEWA_044320</name>
</gene>
<evidence type="ECO:0000313" key="5">
    <source>
        <dbReference type="EMBL" id="EKX74389.1"/>
    </source>
</evidence>
<dbReference type="EMBL" id="ACOU01000002">
    <property type="protein sequence ID" value="EKX74389.1"/>
    <property type="molecule type" value="Genomic_DNA"/>
</dbReference>
<evidence type="ECO:0000256" key="2">
    <source>
        <dbReference type="ARBA" id="ARBA00022618"/>
    </source>
</evidence>
<dbReference type="GO" id="GO:0051301">
    <property type="term" value="P:cell division"/>
    <property type="evidence" value="ECO:0007669"/>
    <property type="project" value="UniProtKB-UniRule"/>
</dbReference>
<keyword evidence="6" id="KW-1185">Reference proteome</keyword>
<dbReference type="InterPro" id="IPR000789">
    <property type="entry name" value="Cyclin-dep_kinase_reg-sub"/>
</dbReference>
<dbReference type="Pfam" id="PF01111">
    <property type="entry name" value="CKS"/>
    <property type="match status" value="1"/>
</dbReference>
<dbReference type="GeneID" id="15807837"/>
<dbReference type="GO" id="GO:0016538">
    <property type="term" value="F:cyclin-dependent protein serine/threonine kinase regulator activity"/>
    <property type="evidence" value="ECO:0007669"/>
    <property type="project" value="InterPro"/>
</dbReference>
<protein>
    <recommendedName>
        <fullName evidence="4">Cyclin-dependent kinases regulatory subunit</fullName>
    </recommendedName>
</protein>
<dbReference type="InterPro" id="IPR036858">
    <property type="entry name" value="Cyclin-dep_kinase_reg-sub_sf"/>
</dbReference>
<proteinExistence type="inferred from homology"/>
<dbReference type="Gene3D" id="3.30.170.10">
    <property type="entry name" value="Cyclin-dependent kinase, regulatory subunit"/>
    <property type="match status" value="1"/>
</dbReference>
<comment type="caution">
    <text evidence="5">The sequence shown here is derived from an EMBL/GenBank/DDBJ whole genome shotgun (WGS) entry which is preliminary data.</text>
</comment>
<evidence type="ECO:0000256" key="3">
    <source>
        <dbReference type="ARBA" id="ARBA00023306"/>
    </source>
</evidence>
<dbReference type="Proteomes" id="UP000031512">
    <property type="component" value="Unassembled WGS sequence"/>
</dbReference>
<keyword evidence="3 4" id="KW-0131">Cell cycle</keyword>
<accession>L1LGI6</accession>
<keyword evidence="2 4" id="KW-0132">Cell division</keyword>
<dbReference type="eggNOG" id="ENOG502T0NG">
    <property type="taxonomic scope" value="Eukaryota"/>
</dbReference>
<dbReference type="KEGG" id="beq:BEWA_044320"/>
<comment type="function">
    <text evidence="4">Binds to the catalytic subunit of the cyclin dependent kinases and is essential for their biological function.</text>
</comment>
<evidence type="ECO:0000313" key="6">
    <source>
        <dbReference type="Proteomes" id="UP000031512"/>
    </source>
</evidence>
<sequence length="97" mass="11760">MEHEDALVEFMRNFVTREISNDIEYSDKVEDGKIEMRWVLLPRNHPLFLLDPLESNLKRIFREEEWRSLGIKMSLGWHHCGFSPFEPNILIFQRKRT</sequence>
<dbReference type="OrthoDB" id="440676at2759"/>
<organism evidence="5 6">
    <name type="scientific">Theileria equi strain WA</name>
    <dbReference type="NCBI Taxonomy" id="1537102"/>
    <lineage>
        <taxon>Eukaryota</taxon>
        <taxon>Sar</taxon>
        <taxon>Alveolata</taxon>
        <taxon>Apicomplexa</taxon>
        <taxon>Aconoidasida</taxon>
        <taxon>Piroplasmida</taxon>
        <taxon>Theileriidae</taxon>
        <taxon>Theileria</taxon>
    </lineage>
</organism>
<dbReference type="STRING" id="1537102.L1LGI6"/>
<dbReference type="RefSeq" id="XP_004833841.1">
    <property type="nucleotide sequence ID" value="XM_004833784.1"/>
</dbReference>